<dbReference type="Proteomes" id="UP001500842">
    <property type="component" value="Unassembled WGS sequence"/>
</dbReference>
<dbReference type="RefSeq" id="WP_344113661.1">
    <property type="nucleotide sequence ID" value="NZ_BAAAOR010000037.1"/>
</dbReference>
<dbReference type="Gene3D" id="2.130.10.10">
    <property type="entry name" value="YVTN repeat-like/Quinoprotein amine dehydrogenase"/>
    <property type="match status" value="1"/>
</dbReference>
<proteinExistence type="predicted"/>
<dbReference type="Gene3D" id="2.60.40.2700">
    <property type="match status" value="1"/>
</dbReference>
<name>A0ABN2BHM0_9ACTN</name>
<sequence>MTHRLGRLAGAGLAALCALSLTLALPPHATPAASAASGGGTLTYIKDHDVWIARGDGTGARPLTTDGSAGLPYRAPSQSDTGIVAAVRYQNLVVMDQQGRVLAEIDPPRLPSSLGGTMDGSPVDAAISPDGALIAYTFAEHSCTNGCAWRTATGYVSTTGAGTPATYGTSFYADPSWVTGRRTLQSGGYGHHVMVHDIGSPTQQHWFDDGDIWYPSEDFGNVEVSPDGTLLAGVRGYGDDRDILTYRVDGNIRSGTLPGLPADACRLDGEASDKITDPTWSPDSTTLAFGAADGVWTFADNKLGCTGELRLLLPGASEPDWSAAPLSPPAPGGQGGPGGPAGPQTGDAAALTAVKPPKARGTAKVGTVLRATTGAWSGSVTKVRYQWLRNGRPIKKATKARYRVTRADRGRRLSVRVTVQGGASTGVSVSKAKKVR</sequence>
<evidence type="ECO:0008006" key="5">
    <source>
        <dbReference type="Google" id="ProtNLM"/>
    </source>
</evidence>
<organism evidence="3 4">
    <name type="scientific">Nocardioides humi</name>
    <dbReference type="NCBI Taxonomy" id="449461"/>
    <lineage>
        <taxon>Bacteria</taxon>
        <taxon>Bacillati</taxon>
        <taxon>Actinomycetota</taxon>
        <taxon>Actinomycetes</taxon>
        <taxon>Propionibacteriales</taxon>
        <taxon>Nocardioidaceae</taxon>
        <taxon>Nocardioides</taxon>
    </lineage>
</organism>
<dbReference type="InterPro" id="IPR015943">
    <property type="entry name" value="WD40/YVTN_repeat-like_dom_sf"/>
</dbReference>
<dbReference type="Pfam" id="PF07676">
    <property type="entry name" value="PD40"/>
    <property type="match status" value="1"/>
</dbReference>
<comment type="caution">
    <text evidence="3">The sequence shown here is derived from an EMBL/GenBank/DDBJ whole genome shotgun (WGS) entry which is preliminary data.</text>
</comment>
<protein>
    <recommendedName>
        <fullName evidence="5">WD40-like Beta Propeller Repeat</fullName>
    </recommendedName>
</protein>
<feature type="signal peptide" evidence="2">
    <location>
        <begin position="1"/>
        <end position="29"/>
    </location>
</feature>
<feature type="compositionally biased region" description="Gly residues" evidence="1">
    <location>
        <begin position="332"/>
        <end position="341"/>
    </location>
</feature>
<keyword evidence="2" id="KW-0732">Signal</keyword>
<dbReference type="EMBL" id="BAAAOR010000037">
    <property type="protein sequence ID" value="GAA1539768.1"/>
    <property type="molecule type" value="Genomic_DNA"/>
</dbReference>
<evidence type="ECO:0000256" key="1">
    <source>
        <dbReference type="SAM" id="MobiDB-lite"/>
    </source>
</evidence>
<evidence type="ECO:0000313" key="4">
    <source>
        <dbReference type="Proteomes" id="UP001500842"/>
    </source>
</evidence>
<reference evidence="3 4" key="1">
    <citation type="journal article" date="2019" name="Int. J. Syst. Evol. Microbiol.">
        <title>The Global Catalogue of Microorganisms (GCM) 10K type strain sequencing project: providing services to taxonomists for standard genome sequencing and annotation.</title>
        <authorList>
            <consortium name="The Broad Institute Genomics Platform"/>
            <consortium name="The Broad Institute Genome Sequencing Center for Infectious Disease"/>
            <person name="Wu L."/>
            <person name="Ma J."/>
        </authorList>
    </citation>
    <scope>NUCLEOTIDE SEQUENCE [LARGE SCALE GENOMIC DNA]</scope>
    <source>
        <strain evidence="3 4">JCM 14942</strain>
    </source>
</reference>
<feature type="region of interest" description="Disordered" evidence="1">
    <location>
        <begin position="320"/>
        <end position="348"/>
    </location>
</feature>
<gene>
    <name evidence="3" type="ORF">GCM10009788_48280</name>
</gene>
<evidence type="ECO:0000256" key="2">
    <source>
        <dbReference type="SAM" id="SignalP"/>
    </source>
</evidence>
<feature type="chain" id="PRO_5047281546" description="WD40-like Beta Propeller Repeat" evidence="2">
    <location>
        <begin position="30"/>
        <end position="436"/>
    </location>
</feature>
<keyword evidence="4" id="KW-1185">Reference proteome</keyword>
<accession>A0ABN2BHM0</accession>
<dbReference type="SUPFAM" id="SSF50993">
    <property type="entry name" value="Peptidase/esterase 'gauge' domain"/>
    <property type="match status" value="1"/>
</dbReference>
<dbReference type="InterPro" id="IPR011659">
    <property type="entry name" value="WD40"/>
</dbReference>
<evidence type="ECO:0000313" key="3">
    <source>
        <dbReference type="EMBL" id="GAA1539768.1"/>
    </source>
</evidence>